<proteinExistence type="predicted"/>
<accession>A0A1X7UX09</accession>
<reference evidence="1" key="1">
    <citation type="submission" date="2017-05" db="UniProtKB">
        <authorList>
            <consortium name="EnsemblMetazoa"/>
        </authorList>
    </citation>
    <scope>IDENTIFICATION</scope>
</reference>
<sequence length="189" mass="21477">WTANTACSLTGPLPTPRTYSVTVVNPKKRSDFAVSKLSYEGFFKDIRHLKEVPLATFPDDFNVDGQIGYIQSSHGAKGRQLWLTSNADVQQMYAQCDVKKEILLWFLKSEIKIDKSGFEPKSKRPCPDTSGASKADSFSHMLREVDKSVTTVTEKHSKKYTVEQIRAWAHMLQMGKHESYDEPPNKPFF</sequence>
<protein>
    <submittedName>
        <fullName evidence="1">Uncharacterized protein</fullName>
    </submittedName>
</protein>
<dbReference type="AlphaFoldDB" id="A0A1X7UX09"/>
<dbReference type="EnsemblMetazoa" id="Aqu2.1.32064_001">
    <property type="protein sequence ID" value="Aqu2.1.32064_001"/>
    <property type="gene ID" value="Aqu2.1.32064"/>
</dbReference>
<organism evidence="1">
    <name type="scientific">Amphimedon queenslandica</name>
    <name type="common">Sponge</name>
    <dbReference type="NCBI Taxonomy" id="400682"/>
    <lineage>
        <taxon>Eukaryota</taxon>
        <taxon>Metazoa</taxon>
        <taxon>Porifera</taxon>
        <taxon>Demospongiae</taxon>
        <taxon>Heteroscleromorpha</taxon>
        <taxon>Haplosclerida</taxon>
        <taxon>Niphatidae</taxon>
        <taxon>Amphimedon</taxon>
    </lineage>
</organism>
<name>A0A1X7UX09_AMPQE</name>
<dbReference type="InParanoid" id="A0A1X7UX09"/>
<evidence type="ECO:0000313" key="1">
    <source>
        <dbReference type="EnsemblMetazoa" id="Aqu2.1.32064_001"/>
    </source>
</evidence>